<dbReference type="PROSITE" id="PS50928">
    <property type="entry name" value="ABC_TM1"/>
    <property type="match status" value="1"/>
</dbReference>
<dbReference type="SUPFAM" id="SSF161098">
    <property type="entry name" value="MetI-like"/>
    <property type="match status" value="1"/>
</dbReference>
<evidence type="ECO:0000259" key="13">
    <source>
        <dbReference type="PROSITE" id="PS50928"/>
    </source>
</evidence>
<dbReference type="EMBL" id="CP006986">
    <property type="protein sequence ID" value="AIC27907.1"/>
    <property type="molecule type" value="Genomic_DNA"/>
</dbReference>
<proteinExistence type="inferred from homology"/>
<evidence type="ECO:0000256" key="4">
    <source>
        <dbReference type="ARBA" id="ARBA00020515"/>
    </source>
</evidence>
<comment type="similarity">
    <text evidence="2 11">Belongs to the binding-protein-dependent transport system permease family.</text>
</comment>
<keyword evidence="6 12" id="KW-1003">Cell membrane</keyword>
<sequence>MYPRPIPESATWQRRLYVSAVVLVLILWLCPLFAIILTSFRSTADVMGGNLWGWPTEIGLIDNYRAVFTDTPMARYFLNSLIITIPSVTGVLVLSTLAGFVLSRYRFPGNMLIFALFVGGNFLPHQIMMIPVRDLMVRLDLIDTTVALIIFHVAFQTGFATLFMRNFIAALPDELFQAARAEGASPFQTLIHVVIPLVRPALAALAILIFTFVWNDYFWAVVLTVSDSVKPVTAGLANLRGEWVSAWNLVSAGTIIVAVPPVIMFFLMQRHFIAGLTMGAVKG</sequence>
<evidence type="ECO:0000256" key="10">
    <source>
        <dbReference type="ARBA" id="ARBA00037054"/>
    </source>
</evidence>
<dbReference type="InterPro" id="IPR000515">
    <property type="entry name" value="MetI-like"/>
</dbReference>
<keyword evidence="9 11" id="KW-0472">Membrane</keyword>
<feature type="transmembrane region" description="Helical" evidence="11">
    <location>
        <begin position="109"/>
        <end position="127"/>
    </location>
</feature>
<evidence type="ECO:0000256" key="6">
    <source>
        <dbReference type="ARBA" id="ARBA00022475"/>
    </source>
</evidence>
<dbReference type="GO" id="GO:0005886">
    <property type="term" value="C:plasma membrane"/>
    <property type="evidence" value="ECO:0007669"/>
    <property type="project" value="UniProtKB-SubCell"/>
</dbReference>
<dbReference type="Pfam" id="PF00528">
    <property type="entry name" value="BPD_transp_1"/>
    <property type="match status" value="1"/>
</dbReference>
<dbReference type="GO" id="GO:0055085">
    <property type="term" value="P:transmembrane transport"/>
    <property type="evidence" value="ECO:0007669"/>
    <property type="project" value="InterPro"/>
</dbReference>
<evidence type="ECO:0000256" key="9">
    <source>
        <dbReference type="ARBA" id="ARBA00023136"/>
    </source>
</evidence>
<keyword evidence="7 11" id="KW-0812">Transmembrane</keyword>
<evidence type="ECO:0000256" key="11">
    <source>
        <dbReference type="RuleBase" id="RU363032"/>
    </source>
</evidence>
<dbReference type="CDD" id="cd06261">
    <property type="entry name" value="TM_PBP2"/>
    <property type="match status" value="1"/>
</dbReference>
<dbReference type="RefSeq" id="WP_038689746.1">
    <property type="nucleotide sequence ID" value="NZ_CP006986.1"/>
</dbReference>
<evidence type="ECO:0000256" key="3">
    <source>
        <dbReference type="ARBA" id="ARBA00011557"/>
    </source>
</evidence>
<evidence type="ECO:0000256" key="1">
    <source>
        <dbReference type="ARBA" id="ARBA00004651"/>
    </source>
</evidence>
<dbReference type="AlphaFoldDB" id="A0A060I252"/>
<evidence type="ECO:0000256" key="2">
    <source>
        <dbReference type="ARBA" id="ARBA00009306"/>
    </source>
</evidence>
<comment type="subunit">
    <text evidence="3 12">The complex is composed of two ATP-binding proteins (UgpC), two transmembrane proteins (UgpA and UgpE) and a solute-binding protein (UgpB).</text>
</comment>
<feature type="transmembrane region" description="Helical" evidence="11">
    <location>
        <begin position="246"/>
        <end position="268"/>
    </location>
</feature>
<evidence type="ECO:0000256" key="8">
    <source>
        <dbReference type="ARBA" id="ARBA00022989"/>
    </source>
</evidence>
<dbReference type="Proteomes" id="UP000027180">
    <property type="component" value="Chromosome"/>
</dbReference>
<reference evidence="14" key="1">
    <citation type="submission" date="2013-12" db="EMBL/GenBank/DDBJ databases">
        <title>Complete genome sequence of Rhizobium etli bv. mimosae IE4771.</title>
        <authorList>
            <person name="Bustos P."/>
            <person name="Santamaria R.I."/>
            <person name="Lozano L."/>
            <person name="Ormeno-Orrillo E."/>
            <person name="Rogel M.A."/>
            <person name="Romero D."/>
            <person name="Cevallos M.A."/>
            <person name="Martinez-Romero E."/>
            <person name="Gonzalez V."/>
        </authorList>
    </citation>
    <scope>NUCLEOTIDE SEQUENCE [LARGE SCALE GENOMIC DNA]</scope>
    <source>
        <strain evidence="14">IE4771</strain>
    </source>
</reference>
<evidence type="ECO:0000256" key="7">
    <source>
        <dbReference type="ARBA" id="ARBA00022692"/>
    </source>
</evidence>
<accession>A0A060I252</accession>
<dbReference type="Gene3D" id="1.10.3720.10">
    <property type="entry name" value="MetI-like"/>
    <property type="match status" value="1"/>
</dbReference>
<feature type="transmembrane region" description="Helical" evidence="11">
    <location>
        <begin position="76"/>
        <end position="102"/>
    </location>
</feature>
<keyword evidence="12" id="KW-0997">Cell inner membrane</keyword>
<keyword evidence="5 11" id="KW-0813">Transport</keyword>
<gene>
    <name evidence="12" type="primary">ugpE</name>
    <name evidence="14" type="ORF">IE4771_CH02809</name>
</gene>
<comment type="subcellular location">
    <subcellularLocation>
        <location evidence="12">Cell inner membrane</location>
        <topology evidence="12">Multi-pass membrane protein</topology>
    </subcellularLocation>
    <subcellularLocation>
        <location evidence="1 11">Cell membrane</location>
        <topology evidence="1 11">Multi-pass membrane protein</topology>
    </subcellularLocation>
</comment>
<dbReference type="PANTHER" id="PTHR43744:SF8">
    <property type="entry name" value="SN-GLYCEROL-3-PHOSPHATE TRANSPORT SYSTEM PERMEASE PROTEIN UGPE"/>
    <property type="match status" value="1"/>
</dbReference>
<feature type="transmembrane region" description="Helical" evidence="11">
    <location>
        <begin position="147"/>
        <end position="168"/>
    </location>
</feature>
<organism evidence="14">
    <name type="scientific">Rhizobium etli bv. mimosae str. IE4771</name>
    <dbReference type="NCBI Taxonomy" id="1432050"/>
    <lineage>
        <taxon>Bacteria</taxon>
        <taxon>Pseudomonadati</taxon>
        <taxon>Pseudomonadota</taxon>
        <taxon>Alphaproteobacteria</taxon>
        <taxon>Hyphomicrobiales</taxon>
        <taxon>Rhizobiaceae</taxon>
        <taxon>Rhizobium/Agrobacterium group</taxon>
        <taxon>Rhizobium</taxon>
    </lineage>
</organism>
<protein>
    <recommendedName>
        <fullName evidence="4 12">sn-glycerol-3-phosphate transport system permease protein UgpE</fullName>
    </recommendedName>
</protein>
<feature type="transmembrane region" description="Helical" evidence="11">
    <location>
        <begin position="16"/>
        <end position="37"/>
    </location>
</feature>
<evidence type="ECO:0000256" key="12">
    <source>
        <dbReference type="RuleBase" id="RU363056"/>
    </source>
</evidence>
<feature type="transmembrane region" description="Helical" evidence="11">
    <location>
        <begin position="189"/>
        <end position="214"/>
    </location>
</feature>
<dbReference type="OrthoDB" id="9815445at2"/>
<evidence type="ECO:0000313" key="14">
    <source>
        <dbReference type="EMBL" id="AIC27907.1"/>
    </source>
</evidence>
<dbReference type="InterPro" id="IPR035906">
    <property type="entry name" value="MetI-like_sf"/>
</dbReference>
<dbReference type="HOGENOM" id="CLU_016047_1_2_5"/>
<keyword evidence="8 11" id="KW-1133">Transmembrane helix</keyword>
<feature type="domain" description="ABC transmembrane type-1" evidence="13">
    <location>
        <begin position="77"/>
        <end position="268"/>
    </location>
</feature>
<comment type="function">
    <text evidence="10 12">Part of the ABC transporter complex UgpBAEC involved in sn-glycerol-3-phosphate (G3P) import. Probably responsible for the translocation of the substrate across the membrane.</text>
</comment>
<dbReference type="PANTHER" id="PTHR43744">
    <property type="entry name" value="ABC TRANSPORTER PERMEASE PROTEIN MG189-RELATED-RELATED"/>
    <property type="match status" value="1"/>
</dbReference>
<name>A0A060I252_RHIET</name>
<dbReference type="KEGG" id="rei:IE4771_CH02809"/>
<evidence type="ECO:0000256" key="5">
    <source>
        <dbReference type="ARBA" id="ARBA00022448"/>
    </source>
</evidence>